<dbReference type="GO" id="GO:0016020">
    <property type="term" value="C:membrane"/>
    <property type="evidence" value="ECO:0007669"/>
    <property type="project" value="UniProtKB-SubCell"/>
</dbReference>
<dbReference type="Proteomes" id="UP000030700">
    <property type="component" value="Unassembled WGS sequence"/>
</dbReference>
<dbReference type="InterPro" id="IPR003594">
    <property type="entry name" value="HATPase_dom"/>
</dbReference>
<evidence type="ECO:0000256" key="6">
    <source>
        <dbReference type="ARBA" id="ARBA00022741"/>
    </source>
</evidence>
<feature type="modified residue" description="4-aspartylphosphate" evidence="12">
    <location>
        <position position="61"/>
    </location>
</feature>
<dbReference type="STRING" id="1499966.U14_02780"/>
<dbReference type="Pfam" id="PF00512">
    <property type="entry name" value="HisKA"/>
    <property type="match status" value="1"/>
</dbReference>
<keyword evidence="11" id="KW-0131">Cell cycle</keyword>
<dbReference type="InterPro" id="IPR000014">
    <property type="entry name" value="PAS"/>
</dbReference>
<evidence type="ECO:0000256" key="8">
    <source>
        <dbReference type="ARBA" id="ARBA00022840"/>
    </source>
</evidence>
<dbReference type="SMART" id="SM00388">
    <property type="entry name" value="HisKA"/>
    <property type="match status" value="1"/>
</dbReference>
<proteinExistence type="predicted"/>
<dbReference type="PROSITE" id="PS50109">
    <property type="entry name" value="HIS_KIN"/>
    <property type="match status" value="1"/>
</dbReference>
<accession>A0A081BMB9</accession>
<dbReference type="CDD" id="cd16922">
    <property type="entry name" value="HATPase_EvgS-ArcB-TorS-like"/>
    <property type="match status" value="1"/>
</dbReference>
<dbReference type="PANTHER" id="PTHR43047">
    <property type="entry name" value="TWO-COMPONENT HISTIDINE PROTEIN KINASE"/>
    <property type="match status" value="1"/>
</dbReference>
<evidence type="ECO:0000256" key="5">
    <source>
        <dbReference type="ARBA" id="ARBA00022679"/>
    </source>
</evidence>
<keyword evidence="4 12" id="KW-0597">Phosphoprotein</keyword>
<dbReference type="Gene3D" id="3.30.450.20">
    <property type="entry name" value="PAS domain"/>
    <property type="match status" value="1"/>
</dbReference>
<comment type="catalytic activity">
    <reaction evidence="1">
        <text>ATP + protein L-histidine = ADP + protein N-phospho-L-histidine.</text>
        <dbReference type="EC" id="2.7.13.3"/>
    </reaction>
</comment>
<keyword evidence="13" id="KW-0175">Coiled coil</keyword>
<dbReference type="InterPro" id="IPR011006">
    <property type="entry name" value="CheY-like_superfamily"/>
</dbReference>
<dbReference type="PROSITE" id="PS50110">
    <property type="entry name" value="RESPONSE_REGULATORY"/>
    <property type="match status" value="2"/>
</dbReference>
<feature type="coiled-coil region" evidence="13">
    <location>
        <begin position="182"/>
        <end position="209"/>
    </location>
</feature>
<keyword evidence="10" id="KW-0472">Membrane</keyword>
<dbReference type="SUPFAM" id="SSF52172">
    <property type="entry name" value="CheY-like"/>
    <property type="match status" value="2"/>
</dbReference>
<gene>
    <name evidence="18" type="ORF">U14_02780</name>
</gene>
<dbReference type="Gene3D" id="3.40.50.2300">
    <property type="match status" value="2"/>
</dbReference>
<dbReference type="InterPro" id="IPR005467">
    <property type="entry name" value="His_kinase_dom"/>
</dbReference>
<dbReference type="SUPFAM" id="SSF55874">
    <property type="entry name" value="ATPase domain of HSP90 chaperone/DNA topoisomerase II/histidine kinase"/>
    <property type="match status" value="1"/>
</dbReference>
<dbReference type="SMART" id="SM00387">
    <property type="entry name" value="HATPase_c"/>
    <property type="match status" value="1"/>
</dbReference>
<evidence type="ECO:0000256" key="12">
    <source>
        <dbReference type="PROSITE-ProRule" id="PRU00169"/>
    </source>
</evidence>
<dbReference type="HOGENOM" id="CLU_000445_114_15_0"/>
<dbReference type="GO" id="GO:0000155">
    <property type="term" value="F:phosphorelay sensor kinase activity"/>
    <property type="evidence" value="ECO:0007669"/>
    <property type="project" value="InterPro"/>
</dbReference>
<keyword evidence="6" id="KW-0547">Nucleotide-binding</keyword>
<sequence>MKAVILCVDDEEIILQALKRELRDAFGAFCDIELARDPSDALSIVNTLLEEGAMLPVVLADYVLPGITGVDLLQEIHRCSPATKTILLTAQINTEGIAQAVNAANLYRFIFKPWQKHDLILTVKEAIHSYHQEVAIHRKNEQLEHLNHTLQDYATTLEHKVAERTQELHHAVNTLEDANVRLTQEIVERKQAEHALQTAKKNLEALFNASADALIVTDLQGEIVDANPQAVAMFGSPREVLLGLRLHRLIHPSHTACISSFMTNAHAERFAQAELLNVRENGTPFYADMRGTLVEYNDSPHLLIVMHDSTDRKHAEEELSRAKEAAESANRAKSEFLANMSHELRTPLNAILGYAQIFQRDLALVERYGAQIDTIHRSGQHLLLMINDILDLSKIEAERLDLEICPVNLSEFLQTFVKMMQIKAQIKGIEFRYDLRQPLPHTVLVDERRLRQVLLNLIGNAIKFTESGWVALRVFALHSHETDLADQQAEQLPMTHIRFEIEDTGIGISSEELQRIFLPFHQAGDRLLRGEGTGLGLTISQRLVRLMGSEIQVHSLVGEGSRFWFDLMLPLSRDAENEPHIPLTSEFQRISGFRLMSGMHRSPVRILVADDQKANRDVLTTMLRSLTFEVSEADNGFDALHLAQMVKPDVIFLDIIMPIMDGFEFIHHIRSMPELQQTIIIVVSASVFEQNREEAVAAGGNDFLAKPVQFEALLHCLQRHLQIEWQYESNPQTTSAVTLIRFPSQFELDQLRAAASSGDLTGIETLLATLKQREASYLPFIAQIEQFLQRFEFDQILQFLPSDAERTNSWNH</sequence>
<evidence type="ECO:0000256" key="3">
    <source>
        <dbReference type="ARBA" id="ARBA00012438"/>
    </source>
</evidence>
<evidence type="ECO:0000259" key="14">
    <source>
        <dbReference type="PROSITE" id="PS50109"/>
    </source>
</evidence>
<evidence type="ECO:0000256" key="2">
    <source>
        <dbReference type="ARBA" id="ARBA00004370"/>
    </source>
</evidence>
<dbReference type="AlphaFoldDB" id="A0A081BMB9"/>
<dbReference type="InterPro" id="IPR036890">
    <property type="entry name" value="HATPase_C_sf"/>
</dbReference>
<evidence type="ECO:0000256" key="10">
    <source>
        <dbReference type="ARBA" id="ARBA00023136"/>
    </source>
</evidence>
<evidence type="ECO:0000256" key="13">
    <source>
        <dbReference type="SAM" id="Coils"/>
    </source>
</evidence>
<name>A0A081BMB9_9BACT</name>
<protein>
    <recommendedName>
        <fullName evidence="3">histidine kinase</fullName>
        <ecNumber evidence="3">2.7.13.3</ecNumber>
    </recommendedName>
</protein>
<feature type="domain" description="PAS" evidence="16">
    <location>
        <begin position="199"/>
        <end position="269"/>
    </location>
</feature>
<evidence type="ECO:0000256" key="7">
    <source>
        <dbReference type="ARBA" id="ARBA00022777"/>
    </source>
</evidence>
<dbReference type="Pfam" id="PF02518">
    <property type="entry name" value="HATPase_c"/>
    <property type="match status" value="1"/>
</dbReference>
<dbReference type="SUPFAM" id="SSF55785">
    <property type="entry name" value="PYP-like sensor domain (PAS domain)"/>
    <property type="match status" value="1"/>
</dbReference>
<dbReference type="SUPFAM" id="SSF47384">
    <property type="entry name" value="Homodimeric domain of signal transducing histidine kinase"/>
    <property type="match status" value="1"/>
</dbReference>
<keyword evidence="19" id="KW-1185">Reference proteome</keyword>
<evidence type="ECO:0000256" key="4">
    <source>
        <dbReference type="ARBA" id="ARBA00022553"/>
    </source>
</evidence>
<dbReference type="Gene3D" id="1.10.287.130">
    <property type="match status" value="1"/>
</dbReference>
<feature type="coiled-coil region" evidence="13">
    <location>
        <begin position="312"/>
        <end position="339"/>
    </location>
</feature>
<dbReference type="FunFam" id="3.30.565.10:FF:000010">
    <property type="entry name" value="Sensor histidine kinase RcsC"/>
    <property type="match status" value="1"/>
</dbReference>
<dbReference type="PRINTS" id="PR00344">
    <property type="entry name" value="BCTRLSENSOR"/>
</dbReference>
<feature type="domain" description="Histidine kinase" evidence="14">
    <location>
        <begin position="339"/>
        <end position="571"/>
    </location>
</feature>
<dbReference type="InterPro" id="IPR000700">
    <property type="entry name" value="PAS-assoc_C"/>
</dbReference>
<reference evidence="18" key="1">
    <citation type="journal article" date="2015" name="PeerJ">
        <title>First genomic representation of candidate bacterial phylum KSB3 points to enhanced environmental sensing as a trigger of wastewater bulking.</title>
        <authorList>
            <person name="Sekiguchi Y."/>
            <person name="Ohashi A."/>
            <person name="Parks D.H."/>
            <person name="Yamauchi T."/>
            <person name="Tyson G.W."/>
            <person name="Hugenholtz P."/>
        </authorList>
    </citation>
    <scope>NUCLEOTIDE SEQUENCE [LARGE SCALE GENOMIC DNA]</scope>
</reference>
<dbReference type="SMART" id="SM00448">
    <property type="entry name" value="REC"/>
    <property type="match status" value="2"/>
</dbReference>
<organism evidence="18">
    <name type="scientific">Candidatus Moduliflexus flocculans</name>
    <dbReference type="NCBI Taxonomy" id="1499966"/>
    <lineage>
        <taxon>Bacteria</taxon>
        <taxon>Candidatus Moduliflexota</taxon>
        <taxon>Candidatus Moduliflexia</taxon>
        <taxon>Candidatus Moduliflexales</taxon>
        <taxon>Candidatus Moduliflexaceae</taxon>
    </lineage>
</organism>
<evidence type="ECO:0000256" key="1">
    <source>
        <dbReference type="ARBA" id="ARBA00000085"/>
    </source>
</evidence>
<feature type="modified residue" description="4-aspartylphosphate" evidence="12">
    <location>
        <position position="654"/>
    </location>
</feature>
<evidence type="ECO:0000259" key="16">
    <source>
        <dbReference type="PROSITE" id="PS50112"/>
    </source>
</evidence>
<dbReference type="CDD" id="cd00082">
    <property type="entry name" value="HisKA"/>
    <property type="match status" value="1"/>
</dbReference>
<evidence type="ECO:0000259" key="15">
    <source>
        <dbReference type="PROSITE" id="PS50110"/>
    </source>
</evidence>
<dbReference type="FunFam" id="1.10.287.130:FF:000038">
    <property type="entry name" value="Sensory transduction histidine kinase"/>
    <property type="match status" value="1"/>
</dbReference>
<evidence type="ECO:0000256" key="9">
    <source>
        <dbReference type="ARBA" id="ARBA00023012"/>
    </source>
</evidence>
<dbReference type="PROSITE" id="PS50112">
    <property type="entry name" value="PAS"/>
    <property type="match status" value="1"/>
</dbReference>
<keyword evidence="7 18" id="KW-0418">Kinase</keyword>
<evidence type="ECO:0000313" key="18">
    <source>
        <dbReference type="EMBL" id="GAK51535.1"/>
    </source>
</evidence>
<dbReference type="InterPro" id="IPR003661">
    <property type="entry name" value="HisK_dim/P_dom"/>
</dbReference>
<dbReference type="NCBIfam" id="TIGR00229">
    <property type="entry name" value="sensory_box"/>
    <property type="match status" value="1"/>
</dbReference>
<dbReference type="Pfam" id="PF00072">
    <property type="entry name" value="Response_reg"/>
    <property type="match status" value="2"/>
</dbReference>
<dbReference type="PROSITE" id="PS50113">
    <property type="entry name" value="PAC"/>
    <property type="match status" value="1"/>
</dbReference>
<keyword evidence="5" id="KW-0808">Transferase</keyword>
<keyword evidence="9" id="KW-0902">Two-component regulatory system</keyword>
<dbReference type="Pfam" id="PF13426">
    <property type="entry name" value="PAS_9"/>
    <property type="match status" value="1"/>
</dbReference>
<keyword evidence="8" id="KW-0067">ATP-binding</keyword>
<evidence type="ECO:0000256" key="11">
    <source>
        <dbReference type="ARBA" id="ARBA00023306"/>
    </source>
</evidence>
<dbReference type="InterPro" id="IPR004358">
    <property type="entry name" value="Sig_transdc_His_kin-like_C"/>
</dbReference>
<dbReference type="SMART" id="SM00091">
    <property type="entry name" value="PAS"/>
    <property type="match status" value="2"/>
</dbReference>
<dbReference type="EMBL" id="DF820457">
    <property type="protein sequence ID" value="GAK51535.1"/>
    <property type="molecule type" value="Genomic_DNA"/>
</dbReference>
<feature type="domain" description="Response regulatory" evidence="15">
    <location>
        <begin position="4"/>
        <end position="127"/>
    </location>
</feature>
<comment type="subcellular location">
    <subcellularLocation>
        <location evidence="2">Membrane</location>
    </subcellularLocation>
</comment>
<evidence type="ECO:0000259" key="17">
    <source>
        <dbReference type="PROSITE" id="PS50113"/>
    </source>
</evidence>
<dbReference type="CDD" id="cd00130">
    <property type="entry name" value="PAS"/>
    <property type="match status" value="1"/>
</dbReference>
<dbReference type="InterPro" id="IPR036097">
    <property type="entry name" value="HisK_dim/P_sf"/>
</dbReference>
<dbReference type="EC" id="2.7.13.3" evidence="3"/>
<feature type="domain" description="PAC" evidence="17">
    <location>
        <begin position="271"/>
        <end position="321"/>
    </location>
</feature>
<dbReference type="InterPro" id="IPR035965">
    <property type="entry name" value="PAS-like_dom_sf"/>
</dbReference>
<dbReference type="Gene3D" id="3.30.565.10">
    <property type="entry name" value="Histidine kinase-like ATPase, C-terminal domain"/>
    <property type="match status" value="1"/>
</dbReference>
<dbReference type="PANTHER" id="PTHR43047:SF64">
    <property type="entry name" value="HISTIDINE KINASE CONTAINING CHEY-HOMOLOGOUS RECEIVER DOMAIN AND PAS DOMAIN-RELATED"/>
    <property type="match status" value="1"/>
</dbReference>
<evidence type="ECO:0000313" key="19">
    <source>
        <dbReference type="Proteomes" id="UP000030700"/>
    </source>
</evidence>
<dbReference type="CDD" id="cd17546">
    <property type="entry name" value="REC_hyHK_CKI1_RcsC-like"/>
    <property type="match status" value="1"/>
</dbReference>
<dbReference type="InterPro" id="IPR001789">
    <property type="entry name" value="Sig_transdc_resp-reg_receiver"/>
</dbReference>
<dbReference type="GO" id="GO:0005524">
    <property type="term" value="F:ATP binding"/>
    <property type="evidence" value="ECO:0007669"/>
    <property type="project" value="UniProtKB-KW"/>
</dbReference>
<feature type="domain" description="Response regulatory" evidence="15">
    <location>
        <begin position="605"/>
        <end position="721"/>
    </location>
</feature>